<dbReference type="EMBL" id="JARK01000202">
    <property type="protein sequence ID" value="EYC40674.1"/>
    <property type="molecule type" value="Genomic_DNA"/>
</dbReference>
<evidence type="ECO:0000313" key="2">
    <source>
        <dbReference type="Proteomes" id="UP000024635"/>
    </source>
</evidence>
<name>A0A016WLI5_9BILA</name>
<protein>
    <submittedName>
        <fullName evidence="1">Uncharacterized protein</fullName>
    </submittedName>
</protein>
<organism evidence="1 2">
    <name type="scientific">Ancylostoma ceylanicum</name>
    <dbReference type="NCBI Taxonomy" id="53326"/>
    <lineage>
        <taxon>Eukaryota</taxon>
        <taxon>Metazoa</taxon>
        <taxon>Ecdysozoa</taxon>
        <taxon>Nematoda</taxon>
        <taxon>Chromadorea</taxon>
        <taxon>Rhabditida</taxon>
        <taxon>Rhabditina</taxon>
        <taxon>Rhabditomorpha</taxon>
        <taxon>Strongyloidea</taxon>
        <taxon>Ancylostomatidae</taxon>
        <taxon>Ancylostomatinae</taxon>
        <taxon>Ancylostoma</taxon>
    </lineage>
</organism>
<proteinExistence type="predicted"/>
<dbReference type="Proteomes" id="UP000024635">
    <property type="component" value="Unassembled WGS sequence"/>
</dbReference>
<keyword evidence="2" id="KW-1185">Reference proteome</keyword>
<dbReference type="STRING" id="53326.A0A016WLI5"/>
<dbReference type="AlphaFoldDB" id="A0A016WLI5"/>
<gene>
    <name evidence="1" type="primary">Acey_s0602.g521</name>
    <name evidence="1" type="ORF">Y032_0602g521</name>
</gene>
<reference evidence="2" key="1">
    <citation type="journal article" date="2015" name="Nat. Genet.">
        <title>The genome and transcriptome of the zoonotic hookworm Ancylostoma ceylanicum identify infection-specific gene families.</title>
        <authorList>
            <person name="Schwarz E.M."/>
            <person name="Hu Y."/>
            <person name="Antoshechkin I."/>
            <person name="Miller M.M."/>
            <person name="Sternberg P.W."/>
            <person name="Aroian R.V."/>
        </authorList>
    </citation>
    <scope>NUCLEOTIDE SEQUENCE</scope>
    <source>
        <strain evidence="2">HY135</strain>
    </source>
</reference>
<accession>A0A016WLI5</accession>
<evidence type="ECO:0000313" key="1">
    <source>
        <dbReference type="EMBL" id="EYC40674.1"/>
    </source>
</evidence>
<sequence>MSWIPPNGKRPRGRPRNTWRRTFANDLKLMGISKEEGEVEAAVETVRRPMCPTAHEELSLNSAASVPKDCQFAGCNYNVTRLKEYHVDKRPERVLGKSCSKTLHSTCSKQHYIKMAPQIYDG</sequence>
<comment type="caution">
    <text evidence="1">The sequence shown here is derived from an EMBL/GenBank/DDBJ whole genome shotgun (WGS) entry which is preliminary data.</text>
</comment>